<keyword evidence="1" id="KW-0597">Phosphoprotein</keyword>
<dbReference type="Gene3D" id="3.40.50.2300">
    <property type="match status" value="1"/>
</dbReference>
<dbReference type="PROSITE" id="PS50110">
    <property type="entry name" value="RESPONSE_REGULATORY"/>
    <property type="match status" value="1"/>
</dbReference>
<dbReference type="InterPro" id="IPR052893">
    <property type="entry name" value="TCS_response_regulator"/>
</dbReference>
<dbReference type="InterPro" id="IPR001789">
    <property type="entry name" value="Sig_transdc_resp-reg_receiver"/>
</dbReference>
<reference evidence="3 4" key="1">
    <citation type="submission" date="2023-07" db="EMBL/GenBank/DDBJ databases">
        <title>Genomic Encyclopedia of Type Strains, Phase IV (KMG-IV): sequencing the most valuable type-strain genomes for metagenomic binning, comparative biology and taxonomic classification.</title>
        <authorList>
            <person name="Goeker M."/>
        </authorList>
    </citation>
    <scope>NUCLEOTIDE SEQUENCE [LARGE SCALE GENOMIC DNA]</scope>
    <source>
        <strain evidence="3 4">DSM 1112</strain>
    </source>
</reference>
<evidence type="ECO:0000259" key="2">
    <source>
        <dbReference type="PROSITE" id="PS50110"/>
    </source>
</evidence>
<evidence type="ECO:0000256" key="1">
    <source>
        <dbReference type="PROSITE-ProRule" id="PRU00169"/>
    </source>
</evidence>
<dbReference type="Proteomes" id="UP001230207">
    <property type="component" value="Unassembled WGS sequence"/>
</dbReference>
<protein>
    <submittedName>
        <fullName evidence="3">DNA-binding response OmpR family regulator</fullName>
    </submittedName>
</protein>
<evidence type="ECO:0000313" key="3">
    <source>
        <dbReference type="EMBL" id="MDQ0320437.1"/>
    </source>
</evidence>
<proteinExistence type="predicted"/>
<dbReference type="GO" id="GO:0003677">
    <property type="term" value="F:DNA binding"/>
    <property type="evidence" value="ECO:0007669"/>
    <property type="project" value="UniProtKB-KW"/>
</dbReference>
<accession>A0ABU0BUA5</accession>
<feature type="domain" description="Response regulatory" evidence="2">
    <location>
        <begin position="7"/>
        <end position="125"/>
    </location>
</feature>
<dbReference type="SUPFAM" id="SSF52172">
    <property type="entry name" value="CheY-like"/>
    <property type="match status" value="1"/>
</dbReference>
<dbReference type="RefSeq" id="WP_307230185.1">
    <property type="nucleotide sequence ID" value="NZ_JAUSVF010000001.1"/>
</dbReference>
<dbReference type="SMART" id="SM00448">
    <property type="entry name" value="REC"/>
    <property type="match status" value="1"/>
</dbReference>
<comment type="caution">
    <text evidence="3">The sequence shown here is derived from an EMBL/GenBank/DDBJ whole genome shotgun (WGS) entry which is preliminary data.</text>
</comment>
<dbReference type="EMBL" id="JAUSVF010000001">
    <property type="protein sequence ID" value="MDQ0320437.1"/>
    <property type="molecule type" value="Genomic_DNA"/>
</dbReference>
<keyword evidence="3" id="KW-0238">DNA-binding</keyword>
<dbReference type="PANTHER" id="PTHR44520:SF1">
    <property type="entry name" value="TWO-COMPONENT SYSTEM REGULATORY PROTEIN"/>
    <property type="match status" value="1"/>
</dbReference>
<organism evidence="3 4">
    <name type="scientific">Pararhizobium capsulatum DSM 1112</name>
    <dbReference type="NCBI Taxonomy" id="1121113"/>
    <lineage>
        <taxon>Bacteria</taxon>
        <taxon>Pseudomonadati</taxon>
        <taxon>Pseudomonadota</taxon>
        <taxon>Alphaproteobacteria</taxon>
        <taxon>Hyphomicrobiales</taxon>
        <taxon>Rhizobiaceae</taxon>
        <taxon>Rhizobium/Agrobacterium group</taxon>
        <taxon>Pararhizobium</taxon>
    </lineage>
</organism>
<name>A0ABU0BUA5_9HYPH</name>
<gene>
    <name evidence="3" type="ORF">QO002_002575</name>
</gene>
<keyword evidence="4" id="KW-1185">Reference proteome</keyword>
<dbReference type="Pfam" id="PF00072">
    <property type="entry name" value="Response_reg"/>
    <property type="match status" value="1"/>
</dbReference>
<dbReference type="PANTHER" id="PTHR44520">
    <property type="entry name" value="RESPONSE REGULATOR RCP1-RELATED"/>
    <property type="match status" value="1"/>
</dbReference>
<sequence length="141" mass="15661">MATGVKRLLVVEDDMVDARFVIRAFTDIGTGLEIIHVTDADNATISLSDGQFDYVLLDINIPGTDGMELLRQIRNNEKTAVLPVIMLTSSMNPRDVYRSYASGANAYAIKPSSISGYREFAEGFSRFWLDVAVHPHTTRPH</sequence>
<feature type="modified residue" description="4-aspartylphosphate" evidence="1">
    <location>
        <position position="58"/>
    </location>
</feature>
<dbReference type="InterPro" id="IPR011006">
    <property type="entry name" value="CheY-like_superfamily"/>
</dbReference>
<evidence type="ECO:0000313" key="4">
    <source>
        <dbReference type="Proteomes" id="UP001230207"/>
    </source>
</evidence>